<sequence>MTAATTSPVELALGTVLHHAAGGATTGTLLRMVATAAQQAMGADTSACTVVLGDPRAGLTVHTTSASRAGALVTVPEGVLLSGPVRTTSSSGAVSTIEDARTPSAR</sequence>
<dbReference type="RefSeq" id="WP_265383988.1">
    <property type="nucleotide sequence ID" value="NZ_CP110615.1"/>
</dbReference>
<evidence type="ECO:0000313" key="3">
    <source>
        <dbReference type="Proteomes" id="UP001164965"/>
    </source>
</evidence>
<reference evidence="2" key="1">
    <citation type="submission" date="2022-10" db="EMBL/GenBank/DDBJ databases">
        <title>Rhodococcus sp.75.</title>
        <authorList>
            <person name="Sun M."/>
        </authorList>
    </citation>
    <scope>NUCLEOTIDE SEQUENCE</scope>
    <source>
        <strain evidence="2">75</strain>
    </source>
</reference>
<evidence type="ECO:0000256" key="1">
    <source>
        <dbReference type="SAM" id="MobiDB-lite"/>
    </source>
</evidence>
<feature type="compositionally biased region" description="Polar residues" evidence="1">
    <location>
        <begin position="85"/>
        <end position="94"/>
    </location>
</feature>
<keyword evidence="3" id="KW-1185">Reference proteome</keyword>
<name>A0ABY6P2K3_9NOCA</name>
<feature type="region of interest" description="Disordered" evidence="1">
    <location>
        <begin position="84"/>
        <end position="106"/>
    </location>
</feature>
<organism evidence="2 3">
    <name type="scientific">Rhodococcus antarcticus</name>
    <dbReference type="NCBI Taxonomy" id="2987751"/>
    <lineage>
        <taxon>Bacteria</taxon>
        <taxon>Bacillati</taxon>
        <taxon>Actinomycetota</taxon>
        <taxon>Actinomycetes</taxon>
        <taxon>Mycobacteriales</taxon>
        <taxon>Nocardiaceae</taxon>
        <taxon>Rhodococcus</taxon>
    </lineage>
</organism>
<evidence type="ECO:0000313" key="2">
    <source>
        <dbReference type="EMBL" id="UZJ25884.1"/>
    </source>
</evidence>
<protein>
    <submittedName>
        <fullName evidence="2">Uncharacterized protein</fullName>
    </submittedName>
</protein>
<dbReference type="EMBL" id="CP110615">
    <property type="protein sequence ID" value="UZJ25884.1"/>
    <property type="molecule type" value="Genomic_DNA"/>
</dbReference>
<gene>
    <name evidence="2" type="ORF">RHODO2019_05470</name>
</gene>
<accession>A0ABY6P2K3</accession>
<dbReference type="Proteomes" id="UP001164965">
    <property type="component" value="Chromosome"/>
</dbReference>
<proteinExistence type="predicted"/>